<feature type="transmembrane region" description="Helical" evidence="6">
    <location>
        <begin position="864"/>
        <end position="886"/>
    </location>
</feature>
<feature type="transmembrane region" description="Helical" evidence="6">
    <location>
        <begin position="1932"/>
        <end position="1956"/>
    </location>
</feature>
<name>A0AAN7Q227_9COLE</name>
<feature type="transmembrane region" description="Helical" evidence="6">
    <location>
        <begin position="1534"/>
        <end position="1555"/>
    </location>
</feature>
<feature type="transmembrane region" description="Helical" evidence="6">
    <location>
        <begin position="1424"/>
        <end position="1447"/>
    </location>
</feature>
<dbReference type="Gene3D" id="4.10.60.10">
    <property type="entry name" value="Zinc finger, CCHC-type"/>
    <property type="match status" value="1"/>
</dbReference>
<feature type="transmembrane region" description="Helical" evidence="6">
    <location>
        <begin position="211"/>
        <end position="232"/>
    </location>
</feature>
<feature type="transmembrane region" description="Helical" evidence="6">
    <location>
        <begin position="273"/>
        <end position="294"/>
    </location>
</feature>
<keyword evidence="10" id="KW-1185">Reference proteome</keyword>
<dbReference type="EMBL" id="JARPUR010000002">
    <property type="protein sequence ID" value="KAK4883414.1"/>
    <property type="molecule type" value="Genomic_DNA"/>
</dbReference>
<keyword evidence="4 6" id="KW-0472">Membrane</keyword>
<evidence type="ECO:0000256" key="2">
    <source>
        <dbReference type="ARBA" id="ARBA00022692"/>
    </source>
</evidence>
<keyword evidence="2 6" id="KW-0812">Transmembrane</keyword>
<feature type="transmembrane region" description="Helical" evidence="6">
    <location>
        <begin position="693"/>
        <end position="716"/>
    </location>
</feature>
<feature type="transmembrane region" description="Helical" evidence="6">
    <location>
        <begin position="836"/>
        <end position="857"/>
    </location>
</feature>
<feature type="transmembrane region" description="Helical" evidence="6">
    <location>
        <begin position="1907"/>
        <end position="1926"/>
    </location>
</feature>
<dbReference type="InterPro" id="IPR005828">
    <property type="entry name" value="MFS_sugar_transport-like"/>
</dbReference>
<keyword evidence="5" id="KW-0862">Zinc</keyword>
<feature type="transmembrane region" description="Helical" evidence="6">
    <location>
        <begin position="300"/>
        <end position="320"/>
    </location>
</feature>
<feature type="transmembrane region" description="Helical" evidence="6">
    <location>
        <begin position="1655"/>
        <end position="1674"/>
    </location>
</feature>
<feature type="transmembrane region" description="Helical" evidence="6">
    <location>
        <begin position="2524"/>
        <end position="2543"/>
    </location>
</feature>
<dbReference type="InterPro" id="IPR005829">
    <property type="entry name" value="Sugar_transporter_CS"/>
</dbReference>
<feature type="transmembrane region" description="Helical" evidence="6">
    <location>
        <begin position="1846"/>
        <end position="1867"/>
    </location>
</feature>
<dbReference type="InterPro" id="IPR036259">
    <property type="entry name" value="MFS_trans_sf"/>
</dbReference>
<protein>
    <recommendedName>
        <fullName evidence="11">Major facilitator superfamily (MFS) profile domain-containing protein</fullName>
    </recommendedName>
</protein>
<feature type="transmembrane region" description="Helical" evidence="6">
    <location>
        <begin position="494"/>
        <end position="513"/>
    </location>
</feature>
<accession>A0AAN7Q227</accession>
<feature type="transmembrane region" description="Helical" evidence="6">
    <location>
        <begin position="1996"/>
        <end position="2015"/>
    </location>
</feature>
<feature type="domain" description="CCHC-type" evidence="7">
    <location>
        <begin position="476"/>
        <end position="492"/>
    </location>
</feature>
<dbReference type="GO" id="GO:0016020">
    <property type="term" value="C:membrane"/>
    <property type="evidence" value="ECO:0007669"/>
    <property type="project" value="UniProtKB-SubCell"/>
</dbReference>
<feature type="transmembrane region" description="Helical" evidence="6">
    <location>
        <begin position="2375"/>
        <end position="2396"/>
    </location>
</feature>
<feature type="transmembrane region" description="Helical" evidence="6">
    <location>
        <begin position="1567"/>
        <end position="1588"/>
    </location>
</feature>
<dbReference type="InterPro" id="IPR001878">
    <property type="entry name" value="Znf_CCHC"/>
</dbReference>
<feature type="transmembrane region" description="Helical" evidence="6">
    <location>
        <begin position="1224"/>
        <end position="1248"/>
    </location>
</feature>
<dbReference type="InterPro" id="IPR020846">
    <property type="entry name" value="MFS_dom"/>
</dbReference>
<feature type="domain" description="Major facilitator superfamily (MFS) profile" evidence="8">
    <location>
        <begin position="2072"/>
        <end position="2548"/>
    </location>
</feature>
<dbReference type="PROSITE" id="PS00216">
    <property type="entry name" value="SUGAR_TRANSPORT_1"/>
    <property type="match status" value="3"/>
</dbReference>
<evidence type="ECO:0000259" key="8">
    <source>
        <dbReference type="PROSITE" id="PS50850"/>
    </source>
</evidence>
<feature type="transmembrane region" description="Helical" evidence="6">
    <location>
        <begin position="2293"/>
        <end position="2312"/>
    </location>
</feature>
<feature type="transmembrane region" description="Helical" evidence="6">
    <location>
        <begin position="603"/>
        <end position="624"/>
    </location>
</feature>
<feature type="domain" description="Major facilitator superfamily (MFS) profile" evidence="8">
    <location>
        <begin position="1"/>
        <end position="385"/>
    </location>
</feature>
<feature type="transmembrane region" description="Helical" evidence="6">
    <location>
        <begin position="12"/>
        <end position="33"/>
    </location>
</feature>
<feature type="transmembrane region" description="Helical" evidence="6">
    <location>
        <begin position="2495"/>
        <end position="2512"/>
    </location>
</feature>
<feature type="transmembrane region" description="Helical" evidence="6">
    <location>
        <begin position="953"/>
        <end position="972"/>
    </location>
</feature>
<reference evidence="10" key="1">
    <citation type="submission" date="2023-01" db="EMBL/GenBank/DDBJ databases">
        <title>Key to firefly adult light organ development and bioluminescence: homeobox transcription factors regulate luciferase expression and transportation to peroxisome.</title>
        <authorList>
            <person name="Fu X."/>
        </authorList>
    </citation>
    <scope>NUCLEOTIDE SEQUENCE [LARGE SCALE GENOMIC DNA]</scope>
</reference>
<feature type="transmembrane region" description="Helical" evidence="6">
    <location>
        <begin position="1764"/>
        <end position="1783"/>
    </location>
</feature>
<dbReference type="PROSITE" id="PS50850">
    <property type="entry name" value="MFS"/>
    <property type="match status" value="4"/>
</dbReference>
<feature type="transmembrane region" description="Helical" evidence="6">
    <location>
        <begin position="332"/>
        <end position="354"/>
    </location>
</feature>
<comment type="subcellular location">
    <subcellularLocation>
        <location evidence="1">Membrane</location>
        <topology evidence="1">Multi-pass membrane protein</topology>
    </subcellularLocation>
</comment>
<feature type="transmembrane region" description="Helical" evidence="6">
    <location>
        <begin position="2232"/>
        <end position="2253"/>
    </location>
</feature>
<feature type="transmembrane region" description="Helical" evidence="6">
    <location>
        <begin position="244"/>
        <end position="266"/>
    </location>
</feature>
<feature type="transmembrane region" description="Helical" evidence="6">
    <location>
        <begin position="2265"/>
        <end position="2287"/>
    </location>
</feature>
<keyword evidence="5" id="KW-0863">Zinc-finger</keyword>
<dbReference type="Proteomes" id="UP001353858">
    <property type="component" value="Unassembled WGS sequence"/>
</dbReference>
<organism evidence="9 10">
    <name type="scientific">Aquatica leii</name>
    <dbReference type="NCBI Taxonomy" id="1421715"/>
    <lineage>
        <taxon>Eukaryota</taxon>
        <taxon>Metazoa</taxon>
        <taxon>Ecdysozoa</taxon>
        <taxon>Arthropoda</taxon>
        <taxon>Hexapoda</taxon>
        <taxon>Insecta</taxon>
        <taxon>Pterygota</taxon>
        <taxon>Neoptera</taxon>
        <taxon>Endopterygota</taxon>
        <taxon>Coleoptera</taxon>
        <taxon>Polyphaga</taxon>
        <taxon>Elateriformia</taxon>
        <taxon>Elateroidea</taxon>
        <taxon>Lampyridae</taxon>
        <taxon>Luciolinae</taxon>
        <taxon>Aquatica</taxon>
    </lineage>
</organism>
<dbReference type="GO" id="GO:0022857">
    <property type="term" value="F:transmembrane transporter activity"/>
    <property type="evidence" value="ECO:0007669"/>
    <property type="project" value="InterPro"/>
</dbReference>
<evidence type="ECO:0008006" key="11">
    <source>
        <dbReference type="Google" id="ProtNLM"/>
    </source>
</evidence>
<feature type="transmembrane region" description="Helical" evidence="6">
    <location>
        <begin position="2408"/>
        <end position="2428"/>
    </location>
</feature>
<feature type="transmembrane region" description="Helical" evidence="6">
    <location>
        <begin position="45"/>
        <end position="62"/>
    </location>
</feature>
<feature type="transmembrane region" description="Helical" evidence="6">
    <location>
        <begin position="2208"/>
        <end position="2226"/>
    </location>
</feature>
<feature type="transmembrane region" description="Helical" evidence="6">
    <location>
        <begin position="722"/>
        <end position="740"/>
    </location>
</feature>
<feature type="transmembrane region" description="Helical" evidence="6">
    <location>
        <begin position="360"/>
        <end position="380"/>
    </location>
</feature>
<dbReference type="GO" id="GO:0003676">
    <property type="term" value="F:nucleic acid binding"/>
    <property type="evidence" value="ECO:0007669"/>
    <property type="project" value="InterPro"/>
</dbReference>
<feature type="transmembrane region" description="Helical" evidence="6">
    <location>
        <begin position="1595"/>
        <end position="1614"/>
    </location>
</feature>
<feature type="transmembrane region" description="Helical" evidence="6">
    <location>
        <begin position="2065"/>
        <end position="2085"/>
    </location>
</feature>
<dbReference type="SUPFAM" id="SSF103473">
    <property type="entry name" value="MFS general substrate transporter"/>
    <property type="match status" value="5"/>
</dbReference>
<dbReference type="Pfam" id="PF07690">
    <property type="entry name" value="MFS_1"/>
    <property type="match status" value="1"/>
</dbReference>
<feature type="transmembrane region" description="Helical" evidence="6">
    <location>
        <begin position="130"/>
        <end position="149"/>
    </location>
</feature>
<evidence type="ECO:0000256" key="4">
    <source>
        <dbReference type="ARBA" id="ARBA00023136"/>
    </source>
</evidence>
<feature type="transmembrane region" description="Helical" evidence="6">
    <location>
        <begin position="1367"/>
        <end position="1384"/>
    </location>
</feature>
<feature type="domain" description="Major facilitator superfamily (MFS) profile" evidence="8">
    <location>
        <begin position="1230"/>
        <end position="1708"/>
    </location>
</feature>
<evidence type="ECO:0000259" key="7">
    <source>
        <dbReference type="PROSITE" id="PS50158"/>
    </source>
</evidence>
<dbReference type="CDD" id="cd17317">
    <property type="entry name" value="MFS_SLC22"/>
    <property type="match status" value="4"/>
</dbReference>
<feature type="domain" description="Major facilitator superfamily (MFS) profile" evidence="8">
    <location>
        <begin position="500"/>
        <end position="977"/>
    </location>
</feature>
<keyword evidence="5" id="KW-0479">Metal-binding</keyword>
<feature type="transmembrane region" description="Helical" evidence="6">
    <location>
        <begin position="1334"/>
        <end position="1355"/>
    </location>
</feature>
<feature type="transmembrane region" description="Helical" evidence="6">
    <location>
        <begin position="1620"/>
        <end position="1643"/>
    </location>
</feature>
<keyword evidence="3 6" id="KW-1133">Transmembrane helix</keyword>
<sequence length="2570" mass="288572">MQDFNLHCDDNIKLLTIVGTFNGIGKFIGLPIAGFLSDRYGRKTVLICGTVTSGIFAIIRSFSTSYTFFIVFEFLESVFVAGIYASAYVLGSEFVGPKKRALIATIQFMSFGIGSVILGSLAWLIQSWRILLRVLYVFYLVVITYYWLLPESVRWLLAKKRQEEAVNTIRKIAKINKSTITEGALENLINTNDTVNTNSLTLKDLFKSTTLTIRCAISSFCWMSTIFVYYGLSITSTTLSGNRYFDFILTSAIEVPAYATACLIINKLGRKPCVAGALTLSTVSSIAFIVLPIHTHWIKLLIYLTSKFGITMCVSGLYMITNEMFPTSLRQTLLSICSMFGRIGNVLAPQLFLLIEIWKYFPLVLFATLTGISALLTIFLPETKETQPSESEIIDQILRNLNPYFSERVSLHDVDTLDRLKELCLKVQDVKSRIDKYHPPPQKRSVLLEPDLAYVGLRNSSDIVSSVNNSDSNVKKCFNCGYQGHMHRQCPKPASIFCFGCAMAFFGSVIYVFEAKQVNHRCEIPECESNPAQFKPEWWKNAIPTENENPSKCSKFRRHINSTKTCNLSDFNQEIEDPCEKFVYETKEISILHDFNLQCNKNVWKLTLVGTIHGLGLFIGLPITGILSDRFGRKTILIYAMLISGMIGVLRTFSNSYLMFMILETVEQIFKSGIYAICYILGVELVGPKKRVLVGLLVSISYEVGGILEGGLAWYVQSWRTLIRILYAFHLIVILYYWLIPESVRWLLSKKRFSEAQDILHNVAIVNGKQISKENLKKLEFCKSNPENIKTNTVTELFSSLSLILTLIDCSICWICCIFLYIGLTINSVILTENTYFNFMMTIFAEVPGSIAAYLIVDKLGRKLSLTFGFLLSGVFCIISIFLSADNSYSKLIAYLIAKFGATITMSTIFTLTSEIFPTPFRNSLLATCSMFGRTGGMMASQMPLLATIWESLPSLLFGFSGLLAAFLTMLLPETVNTNLPSTIQEAEDIEIQSTNRKYEKANAFVEDPLEKPETELCQDSSDNDENILDSITAESIPEVGCEIPECESNPAQFKPHWWKNAIPAENENPSKCSRFQRLNNSTKECNFSDFNRLVVEHCKQFVYETEEISILQDVRIMNEKVQSFKDLLEIVHNQPATDLTLMKLSLQLEQFKPINTKYEDLAIQLSALNMEINPSVKEFEEQYFDLVAQASNLLELNRINQLSNIDSSINSTRLELVVLKKRVLVGLLISITYAVGGIIEGALAWLVQSRRCEISECESNPIQFKPDWWENAIPAENGNPSKCLRFRRLSNSSKTCNVSDFNREIKDPCEKFVYETREISILHDFNLQCNENIWKLTLVGTVHAVGLFIGLPITGILSDRFGRKTVLLHTTLISGIIGVTRSFSNSYLMFMVLILLEQIFRSGQYAICYTLGLELVSKRKRVLVGFLTSISYAFAGIFEGGLAWVLQSWRTLGQILNAFSIIAILYYWLIPESVRWLLSKKRFSEAQDILYNVAKVNGKLISKQNLKKLELCITNKENIKTNSVTELFSSLSLVLRLIICCICWMCCIFLYVGLTINSVTLSKNSYLDFILTILVEIPGSITAYVVVDRFGRKWSLSCAFLLSGLSCIGSIFISADLYWLKLVVYLLGKFGASVNVSIIYTLTGEMFPTPFRNSLVATGSMFGRIGSMVASQMPLLVTIWISLPLTLFGSAGILGAVLTLLLPETVNTILPSTIAEAINIGKQRLELVGPKKRVLVGTLISVSYALGGMFEGGVAWLVQSWRILGRILYAFHLILVFYYWLIPESVRWLLSKKRYSEAQDILHNVAKVNKKLISEQNLKKLQMYSTNNETIKINSVAELFSSLSLILRLINCSICWTCGIFLYIGLTVNSVALSENSYLDFMLTDLVEIPASIAALIIIDRLGRRLSLTSGFLVAALSCIGSIFISEDLYWLKLLVYLLGKFGASINICIIYTFTGEIFPTPFRNSLLATCSMFGRIGSMAASQMPLLATIWEPLPLTLFGSAGILAAFLILLLPETVNTNLPNTIEEAVNIGKQMHVVMTEDVNSLDLILVEVGEFGRYQRRICFFLAICVIIIYFSSIVYIFETKQVNHRCKIPGCDVEPSEYKPTWWKNAIPSKNELPSKCSRYKRIDNTTQSCKQSDFNHTVEIQCKSFVYETHEISIIHDFNLQCDENVWKLTTVGTIHSIGSIIGMPIFGILSDRFGRKTILIYGLVLSGVIGLARSFANSYILFVTLICLDSICRSGAYPTVWILGSELVGPKKRVLVTVIISTIYAVAGVFQGLIAWALQSWRILLQIVYSLHLLIVFYHWLIPESVRWLLAKNKFVKAKNVLEHLAKVNKKTISADTIKQLEISELNKETIKTNTVTELLVSSTLMLRLVNSAVCWACCIFLYNGLTINSVQLSGNSYIDYILTMVVEIPGSIIYVVVDKAGRRFPLAGGFLLTGLACIGSIFVPTDIYWLKLCLYLLGKFGVSVSVSVLYTVTTEVFPTPFRSSLLSICGMFGGLGAMAAPQMPLLENIWKPLPLALFGFASILITFLSLMFPETINTQLPNTIEEAENIGRKLKSDQL</sequence>
<dbReference type="PANTHER" id="PTHR24064">
    <property type="entry name" value="SOLUTE CARRIER FAMILY 22 MEMBER"/>
    <property type="match status" value="1"/>
</dbReference>
<dbReference type="SUPFAM" id="SSF57756">
    <property type="entry name" value="Retrovirus zinc finger-like domains"/>
    <property type="match status" value="1"/>
</dbReference>
<evidence type="ECO:0000256" key="3">
    <source>
        <dbReference type="ARBA" id="ARBA00022989"/>
    </source>
</evidence>
<evidence type="ECO:0000256" key="6">
    <source>
        <dbReference type="SAM" id="Phobius"/>
    </source>
</evidence>
<gene>
    <name evidence="9" type="ORF">RN001_006733</name>
</gene>
<dbReference type="Pfam" id="PF00083">
    <property type="entry name" value="Sugar_tr"/>
    <property type="match status" value="4"/>
</dbReference>
<feature type="transmembrane region" description="Helical" evidence="6">
    <location>
        <begin position="2435"/>
        <end position="2454"/>
    </location>
</feature>
<comment type="caution">
    <text evidence="9">The sequence shown here is derived from an EMBL/GenBank/DDBJ whole genome shotgun (WGS) entry which is preliminary data.</text>
</comment>
<feature type="transmembrane region" description="Helical" evidence="6">
    <location>
        <begin position="892"/>
        <end position="913"/>
    </location>
</feature>
<feature type="transmembrane region" description="Helical" evidence="6">
    <location>
        <begin position="636"/>
        <end position="663"/>
    </location>
</feature>
<proteinExistence type="predicted"/>
<evidence type="ECO:0000313" key="9">
    <source>
        <dbReference type="EMBL" id="KAK4883414.1"/>
    </source>
</evidence>
<feature type="transmembrane region" description="Helical" evidence="6">
    <location>
        <begin position="68"/>
        <end position="90"/>
    </location>
</feature>
<feature type="transmembrane region" description="Helical" evidence="6">
    <location>
        <begin position="2460"/>
        <end position="2483"/>
    </location>
</feature>
<dbReference type="InterPro" id="IPR011701">
    <property type="entry name" value="MFS"/>
</dbReference>
<dbReference type="InterPro" id="IPR036875">
    <property type="entry name" value="Znf_CCHC_sf"/>
</dbReference>
<evidence type="ECO:0000256" key="1">
    <source>
        <dbReference type="ARBA" id="ARBA00004141"/>
    </source>
</evidence>
<dbReference type="Gene3D" id="1.20.1250.20">
    <property type="entry name" value="MFS general substrate transporter like domains"/>
    <property type="match status" value="5"/>
</dbReference>
<feature type="transmembrane region" description="Helical" evidence="6">
    <location>
        <begin position="1735"/>
        <end position="1758"/>
    </location>
</feature>
<feature type="transmembrane region" description="Helical" evidence="6">
    <location>
        <begin position="1453"/>
        <end position="1471"/>
    </location>
</feature>
<feature type="transmembrane region" description="Helical" evidence="6">
    <location>
        <begin position="1879"/>
        <end position="1900"/>
    </location>
</feature>
<feature type="transmembrane region" description="Helical" evidence="6">
    <location>
        <begin position="797"/>
        <end position="824"/>
    </location>
</feature>
<evidence type="ECO:0000256" key="5">
    <source>
        <dbReference type="PROSITE-ProRule" id="PRU00047"/>
    </source>
</evidence>
<dbReference type="GO" id="GO:0008270">
    <property type="term" value="F:zinc ion binding"/>
    <property type="evidence" value="ECO:0007669"/>
    <property type="project" value="UniProtKB-KW"/>
</dbReference>
<feature type="transmembrane region" description="Helical" evidence="6">
    <location>
        <begin position="1968"/>
        <end position="1990"/>
    </location>
</feature>
<dbReference type="PROSITE" id="PS50158">
    <property type="entry name" value="ZF_CCHC"/>
    <property type="match status" value="1"/>
</dbReference>
<feature type="transmembrane region" description="Helical" evidence="6">
    <location>
        <begin position="102"/>
        <end position="124"/>
    </location>
</feature>
<feature type="transmembrane region" description="Helical" evidence="6">
    <location>
        <begin position="2175"/>
        <end position="2196"/>
    </location>
</feature>
<evidence type="ECO:0000313" key="10">
    <source>
        <dbReference type="Proteomes" id="UP001353858"/>
    </source>
</evidence>
<feature type="transmembrane region" description="Helical" evidence="6">
    <location>
        <begin position="1390"/>
        <end position="1412"/>
    </location>
</feature>